<organism evidence="1 2">
    <name type="scientific">Mycena metata</name>
    <dbReference type="NCBI Taxonomy" id="1033252"/>
    <lineage>
        <taxon>Eukaryota</taxon>
        <taxon>Fungi</taxon>
        <taxon>Dikarya</taxon>
        <taxon>Basidiomycota</taxon>
        <taxon>Agaricomycotina</taxon>
        <taxon>Agaricomycetes</taxon>
        <taxon>Agaricomycetidae</taxon>
        <taxon>Agaricales</taxon>
        <taxon>Marasmiineae</taxon>
        <taxon>Mycenaceae</taxon>
        <taxon>Mycena</taxon>
    </lineage>
</organism>
<comment type="caution">
    <text evidence="1">The sequence shown here is derived from an EMBL/GenBank/DDBJ whole genome shotgun (WGS) entry which is preliminary data.</text>
</comment>
<reference evidence="1" key="1">
    <citation type="submission" date="2023-03" db="EMBL/GenBank/DDBJ databases">
        <title>Massive genome expansion in bonnet fungi (Mycena s.s.) driven by repeated elements and novel gene families across ecological guilds.</title>
        <authorList>
            <consortium name="Lawrence Berkeley National Laboratory"/>
            <person name="Harder C.B."/>
            <person name="Miyauchi S."/>
            <person name="Viragh M."/>
            <person name="Kuo A."/>
            <person name="Thoen E."/>
            <person name="Andreopoulos B."/>
            <person name="Lu D."/>
            <person name="Skrede I."/>
            <person name="Drula E."/>
            <person name="Henrissat B."/>
            <person name="Morin E."/>
            <person name="Kohler A."/>
            <person name="Barry K."/>
            <person name="LaButti K."/>
            <person name="Morin E."/>
            <person name="Salamov A."/>
            <person name="Lipzen A."/>
            <person name="Mereny Z."/>
            <person name="Hegedus B."/>
            <person name="Baldrian P."/>
            <person name="Stursova M."/>
            <person name="Weitz H."/>
            <person name="Taylor A."/>
            <person name="Grigoriev I.V."/>
            <person name="Nagy L.G."/>
            <person name="Martin F."/>
            <person name="Kauserud H."/>
        </authorList>
    </citation>
    <scope>NUCLEOTIDE SEQUENCE</scope>
    <source>
        <strain evidence="1">CBHHK182m</strain>
    </source>
</reference>
<dbReference type="Proteomes" id="UP001215598">
    <property type="component" value="Unassembled WGS sequence"/>
</dbReference>
<protein>
    <submittedName>
        <fullName evidence="1">Uncharacterized protein</fullName>
    </submittedName>
</protein>
<dbReference type="AlphaFoldDB" id="A0AAD7K0Z1"/>
<evidence type="ECO:0000313" key="2">
    <source>
        <dbReference type="Proteomes" id="UP001215598"/>
    </source>
</evidence>
<proteinExistence type="predicted"/>
<sequence>MDPKKEISFLAPATMNEDPYFENAPTSPESYLMDEFVLEFLFGGAVQRRNMVPPVDLRAVAKAHPAWPQATTSPEAVWWASHGCRTFDIAVSLCIVRWLKGLALPSGHALSLAVQALSRKPAPSLLLRMCTGLRLCPPFDLHATFFVMIFHLDQTEGVVGVQRWIERELMDIIRPVYARAALLDENLDPKIHPIPAAFVELRAYWYRRDRGEITEDDTGVAARQIKGLPKSRPGGRQRRISF</sequence>
<gene>
    <name evidence="1" type="ORF">B0H16DRAFT_1858797</name>
</gene>
<keyword evidence="2" id="KW-1185">Reference proteome</keyword>
<evidence type="ECO:0000313" key="1">
    <source>
        <dbReference type="EMBL" id="KAJ7776107.1"/>
    </source>
</evidence>
<dbReference type="EMBL" id="JARKIB010000009">
    <property type="protein sequence ID" value="KAJ7776107.1"/>
    <property type="molecule type" value="Genomic_DNA"/>
</dbReference>
<name>A0AAD7K0Z1_9AGAR</name>
<accession>A0AAD7K0Z1</accession>